<accession>A0A1V4BTZ5</accession>
<dbReference type="AlphaFoldDB" id="A0A1V4BTZ5"/>
<feature type="coiled-coil region" evidence="1">
    <location>
        <begin position="6"/>
        <end position="41"/>
    </location>
</feature>
<gene>
    <name evidence="2" type="ORF">B1L04_18340</name>
</gene>
<protein>
    <submittedName>
        <fullName evidence="2">Uncharacterized protein</fullName>
    </submittedName>
</protein>
<dbReference type="EMBL" id="MVGR01000004">
    <property type="protein sequence ID" value="OPF17841.1"/>
    <property type="molecule type" value="Genomic_DNA"/>
</dbReference>
<organism evidence="2 3">
    <name type="scientific">Microcystis aeruginosa KW</name>
    <dbReference type="NCBI Taxonomy" id="1960155"/>
    <lineage>
        <taxon>Bacteria</taxon>
        <taxon>Bacillati</taxon>
        <taxon>Cyanobacteriota</taxon>
        <taxon>Cyanophyceae</taxon>
        <taxon>Oscillatoriophycideae</taxon>
        <taxon>Chroococcales</taxon>
        <taxon>Microcystaceae</taxon>
        <taxon>Microcystis</taxon>
    </lineage>
</organism>
<evidence type="ECO:0000313" key="3">
    <source>
        <dbReference type="Proteomes" id="UP000189835"/>
    </source>
</evidence>
<evidence type="ECO:0000256" key="1">
    <source>
        <dbReference type="SAM" id="Coils"/>
    </source>
</evidence>
<keyword evidence="1" id="KW-0175">Coiled coil</keyword>
<sequence length="87" mass="10168">MTQAILTQILNQLETLELKELQLLNQKIQQYLMDKEEAEKQAVFHQSLLDAGLVKQIKRPSSQPITERRLIEIEGKPISETIIEERR</sequence>
<proteinExistence type="predicted"/>
<evidence type="ECO:0000313" key="2">
    <source>
        <dbReference type="EMBL" id="OPF17841.1"/>
    </source>
</evidence>
<dbReference type="Proteomes" id="UP000189835">
    <property type="component" value="Unassembled WGS sequence"/>
</dbReference>
<name>A0A1V4BTZ5_MICAE</name>
<dbReference type="RefSeq" id="WP_002800342.1">
    <property type="nucleotide sequence ID" value="NZ_MVGR01000004.1"/>
</dbReference>
<reference evidence="2 3" key="1">
    <citation type="submission" date="2017-02" db="EMBL/GenBank/DDBJ databases">
        <title>Genome sequence of Microcystis aeruginosa KW.</title>
        <authorList>
            <person name="Oh H.-M."/>
            <person name="Ahn C.-Y."/>
            <person name="Jeong H."/>
            <person name="Srivastava A."/>
            <person name="Lee H.-G."/>
            <person name="Kang S.-R."/>
        </authorList>
    </citation>
    <scope>NUCLEOTIDE SEQUENCE [LARGE SCALE GENOMIC DNA]</scope>
    <source>
        <strain evidence="2 3">KW</strain>
    </source>
</reference>
<comment type="caution">
    <text evidence="2">The sequence shown here is derived from an EMBL/GenBank/DDBJ whole genome shotgun (WGS) entry which is preliminary data.</text>
</comment>